<dbReference type="SUPFAM" id="SSF49785">
    <property type="entry name" value="Galactose-binding domain-like"/>
    <property type="match status" value="1"/>
</dbReference>
<gene>
    <name evidence="4" type="ORF">HLB23_16540</name>
</gene>
<dbReference type="InterPro" id="IPR029058">
    <property type="entry name" value="AB_hydrolase_fold"/>
</dbReference>
<dbReference type="RefSeq" id="WP_067521289.1">
    <property type="nucleotide sequence ID" value="NZ_JABELX010000005.1"/>
</dbReference>
<dbReference type="InterPro" id="IPR013736">
    <property type="entry name" value="Xaa-Pro_dipept_C"/>
</dbReference>
<proteinExistence type="inferred from homology"/>
<feature type="domain" description="Xaa-Pro dipeptidyl-peptidase C-terminal" evidence="3">
    <location>
        <begin position="312"/>
        <end position="542"/>
    </location>
</feature>
<dbReference type="InterPro" id="IPR008979">
    <property type="entry name" value="Galactose-bd-like_sf"/>
</dbReference>
<dbReference type="SMART" id="SM00939">
    <property type="entry name" value="PepX_C"/>
    <property type="match status" value="1"/>
</dbReference>
<protein>
    <submittedName>
        <fullName evidence="4">Peptidase S15</fullName>
    </submittedName>
</protein>
<organism evidence="4 5">
    <name type="scientific">Nocardia uniformis</name>
    <dbReference type="NCBI Taxonomy" id="53432"/>
    <lineage>
        <taxon>Bacteria</taxon>
        <taxon>Bacillati</taxon>
        <taxon>Actinomycetota</taxon>
        <taxon>Actinomycetes</taxon>
        <taxon>Mycobacteriales</taxon>
        <taxon>Nocardiaceae</taxon>
        <taxon>Nocardia</taxon>
    </lineage>
</organism>
<dbReference type="Gene3D" id="3.40.50.1820">
    <property type="entry name" value="alpha/beta hydrolase"/>
    <property type="match status" value="1"/>
</dbReference>
<dbReference type="PANTHER" id="PTHR22946:SF9">
    <property type="entry name" value="POLYKETIDE TRANSFERASE AF380"/>
    <property type="match status" value="1"/>
</dbReference>
<dbReference type="Pfam" id="PF08530">
    <property type="entry name" value="PepX_C"/>
    <property type="match status" value="1"/>
</dbReference>
<sequence length="548" mass="59353">MADARSNQLRLLAPDQEADVEAVVNGLLTGAATGVPEYLVDDIAAVRARSNLGKVLIPGAGGVLLDGIAAWPLTGGPHPLIVMPAGLDPTGWKMYSGAVIRLLMRGYAVVAYTERGLPGSEGELTVAGPEDVADGKKVIDWALEHTQLNADKAKIGMAGISYGSGISQLVAQADDRVKAVVALSTWADLGEALYDNGTRHTAAAEALALISDRPSAELSKVLDDFRANTNIDLVLDYARDRSPAHLQGTPRAVPTFFTSFWHETIFPQNQLLEYFDRFPEPKRLDLAVGDHGAVEIPGLLLGVYTRTTEAAYDWFDRFLLDIDNGIDHDGAVHTETMHTFTVGAAADLHSWSRSARRYFLTAPQDESSYGTLRSEAPPAFSQNFQAGGQQARAVEKLVEDGFRERLLMPRRQPLADIDRTTAAIWTTGPAFLRPQHLAGIPEVALTVTPTGDMVTLIAYLFDLNPFTGAMRIITHAATTVHNQQSGQPTAVRIRMQATDYRIPIGHKLVLITDARDHLYFYPGDPDTGGTVTLSSEYGPAYVDIPMSS</sequence>
<dbReference type="Pfam" id="PF02129">
    <property type="entry name" value="Peptidase_S15"/>
    <property type="match status" value="1"/>
</dbReference>
<dbReference type="InterPro" id="IPR050261">
    <property type="entry name" value="FrsA_esterase"/>
</dbReference>
<evidence type="ECO:0000256" key="2">
    <source>
        <dbReference type="ARBA" id="ARBA00022801"/>
    </source>
</evidence>
<keyword evidence="5" id="KW-1185">Reference proteome</keyword>
<dbReference type="Gene3D" id="2.60.120.260">
    <property type="entry name" value="Galactose-binding domain-like"/>
    <property type="match status" value="1"/>
</dbReference>
<dbReference type="AlphaFoldDB" id="A0A849CE53"/>
<comment type="similarity">
    <text evidence="1">Belongs to the AB hydrolase superfamily.</text>
</comment>
<accession>A0A849CE53</accession>
<dbReference type="EMBL" id="JABELX010000005">
    <property type="protein sequence ID" value="NNH71451.1"/>
    <property type="molecule type" value="Genomic_DNA"/>
</dbReference>
<dbReference type="InterPro" id="IPR000383">
    <property type="entry name" value="Xaa-Pro-like_dom"/>
</dbReference>
<dbReference type="Proteomes" id="UP000586827">
    <property type="component" value="Unassembled WGS sequence"/>
</dbReference>
<comment type="caution">
    <text evidence="4">The sequence shown here is derived from an EMBL/GenBank/DDBJ whole genome shotgun (WGS) entry which is preliminary data.</text>
</comment>
<evidence type="ECO:0000313" key="4">
    <source>
        <dbReference type="EMBL" id="NNH71451.1"/>
    </source>
</evidence>
<evidence type="ECO:0000313" key="5">
    <source>
        <dbReference type="Proteomes" id="UP000586827"/>
    </source>
</evidence>
<dbReference type="GO" id="GO:0052689">
    <property type="term" value="F:carboxylic ester hydrolase activity"/>
    <property type="evidence" value="ECO:0007669"/>
    <property type="project" value="UniProtKB-ARBA"/>
</dbReference>
<evidence type="ECO:0000256" key="1">
    <source>
        <dbReference type="ARBA" id="ARBA00008645"/>
    </source>
</evidence>
<evidence type="ECO:0000259" key="3">
    <source>
        <dbReference type="SMART" id="SM00939"/>
    </source>
</evidence>
<dbReference type="GO" id="GO:0008239">
    <property type="term" value="F:dipeptidyl-peptidase activity"/>
    <property type="evidence" value="ECO:0007669"/>
    <property type="project" value="InterPro"/>
</dbReference>
<dbReference type="PANTHER" id="PTHR22946">
    <property type="entry name" value="DIENELACTONE HYDROLASE DOMAIN-CONTAINING PROTEIN-RELATED"/>
    <property type="match status" value="1"/>
</dbReference>
<dbReference type="SUPFAM" id="SSF53474">
    <property type="entry name" value="alpha/beta-Hydrolases"/>
    <property type="match status" value="1"/>
</dbReference>
<name>A0A849CE53_9NOCA</name>
<reference evidence="4 5" key="1">
    <citation type="submission" date="2020-05" db="EMBL/GenBank/DDBJ databases">
        <title>MicrobeNet Type strains.</title>
        <authorList>
            <person name="Nicholson A.C."/>
        </authorList>
    </citation>
    <scope>NUCLEOTIDE SEQUENCE [LARGE SCALE GENOMIC DNA]</scope>
    <source>
        <strain evidence="4 5">JCM 3224</strain>
    </source>
</reference>
<keyword evidence="2" id="KW-0378">Hydrolase</keyword>